<dbReference type="InterPro" id="IPR017871">
    <property type="entry name" value="ABC_transporter-like_CS"/>
</dbReference>
<evidence type="ECO:0000313" key="9">
    <source>
        <dbReference type="EMBL" id="PAU79390.1"/>
    </source>
</evidence>
<protein>
    <recommendedName>
        <fullName evidence="7">Spermidine/putrescine import ATP-binding protein PotA</fullName>
        <ecNumber evidence="7">7.6.2.11</ecNumber>
    </recommendedName>
</protein>
<dbReference type="PROSITE" id="PS00211">
    <property type="entry name" value="ABC_TRANSPORTER_1"/>
    <property type="match status" value="1"/>
</dbReference>
<sequence length="381" mass="42027">MTDTPEAESAAPVASVPPETDEIFARFTNVQKSYDGVELVVKDFNLDIRKGEFVTLLGPSGSGKTTCLMMMAGFETPTHGEILLKGEPISGLPPHKRGIGMVFQNYALFPHMTVAENLSFPLEVRHLSKAQIKEKVARALAMVRLEEFGDRRPAQLSGGQQQRVALARALVFEPELVLMDEPLGALDKNLREEMQYEIKRIHASLGVTMIYVTHDQTEALTMSDRIAVFNDGVVQQLASPDELYERPENAFVAYFIGENNRLMGEVSERLGDDCKVRLDSGDTVIAKPVAVGGVGSRTTLSLRPERVSILREDAAEQFDNQFTATVQEVIYLGDHLRTRLSVCGNEDFILKTPNAQGFGVMRPGQQIQVGWSSADCRALDA</sequence>
<dbReference type="RefSeq" id="WP_095619400.1">
    <property type="nucleotide sequence ID" value="NZ_NSKB01000001.1"/>
</dbReference>
<dbReference type="Gene3D" id="3.40.50.300">
    <property type="entry name" value="P-loop containing nucleotide triphosphate hydrolases"/>
    <property type="match status" value="1"/>
</dbReference>
<keyword evidence="4 7" id="KW-0067">ATP-binding</keyword>
<evidence type="ECO:0000256" key="1">
    <source>
        <dbReference type="ARBA" id="ARBA00022448"/>
    </source>
</evidence>
<dbReference type="NCBIfam" id="TIGR01187">
    <property type="entry name" value="potA"/>
    <property type="match status" value="1"/>
</dbReference>
<evidence type="ECO:0000256" key="3">
    <source>
        <dbReference type="ARBA" id="ARBA00022741"/>
    </source>
</evidence>
<dbReference type="EC" id="7.6.2.11" evidence="7"/>
<dbReference type="Pfam" id="PF08402">
    <property type="entry name" value="TOBE_2"/>
    <property type="match status" value="1"/>
</dbReference>
<dbReference type="SUPFAM" id="SSF52540">
    <property type="entry name" value="P-loop containing nucleoside triphosphate hydrolases"/>
    <property type="match status" value="1"/>
</dbReference>
<dbReference type="OrthoDB" id="9802264at2"/>
<keyword evidence="5 7" id="KW-1278">Translocase</keyword>
<proteinExistence type="inferred from homology"/>
<evidence type="ECO:0000256" key="4">
    <source>
        <dbReference type="ARBA" id="ARBA00022840"/>
    </source>
</evidence>
<comment type="similarity">
    <text evidence="7">Belongs to the ABC transporter superfamily. Spermidine/putrescine importer (TC 3.A.1.11.1) family.</text>
</comment>
<dbReference type="Gene3D" id="2.40.50.100">
    <property type="match status" value="1"/>
</dbReference>
<dbReference type="InterPro" id="IPR008995">
    <property type="entry name" value="Mo/tungstate-bd_C_term_dom"/>
</dbReference>
<dbReference type="InterPro" id="IPR050093">
    <property type="entry name" value="ABC_SmlMolc_Importer"/>
</dbReference>
<comment type="function">
    <text evidence="7">Part of the ABC transporter complex PotABCD involved in spermidine/putrescine import. Responsible for energy coupling to the transport system.</text>
</comment>
<evidence type="ECO:0000256" key="7">
    <source>
        <dbReference type="RuleBase" id="RU364083"/>
    </source>
</evidence>
<dbReference type="GO" id="GO:0005524">
    <property type="term" value="F:ATP binding"/>
    <property type="evidence" value="ECO:0007669"/>
    <property type="project" value="UniProtKB-KW"/>
</dbReference>
<dbReference type="PANTHER" id="PTHR42781:SF6">
    <property type="entry name" value="SPERMIDINE_PUTRESCINE IMPORT ATP-BINDING PROTEIN POTA"/>
    <property type="match status" value="1"/>
</dbReference>
<feature type="domain" description="ABC transporter" evidence="8">
    <location>
        <begin position="25"/>
        <end position="256"/>
    </location>
</feature>
<evidence type="ECO:0000256" key="6">
    <source>
        <dbReference type="ARBA" id="ARBA00023136"/>
    </source>
</evidence>
<dbReference type="InterPro" id="IPR003439">
    <property type="entry name" value="ABC_transporter-like_ATP-bd"/>
</dbReference>
<dbReference type="Proteomes" id="UP000217771">
    <property type="component" value="Unassembled WGS sequence"/>
</dbReference>
<evidence type="ECO:0000256" key="2">
    <source>
        <dbReference type="ARBA" id="ARBA00022475"/>
    </source>
</evidence>
<dbReference type="InterPro" id="IPR027417">
    <property type="entry name" value="P-loop_NTPase"/>
</dbReference>
<dbReference type="EMBL" id="NSKB01000001">
    <property type="protein sequence ID" value="PAU79390.1"/>
    <property type="molecule type" value="Genomic_DNA"/>
</dbReference>
<keyword evidence="1 7" id="KW-0813">Transport</keyword>
<dbReference type="Pfam" id="PF00005">
    <property type="entry name" value="ABC_tran"/>
    <property type="match status" value="1"/>
</dbReference>
<dbReference type="GO" id="GO:0016887">
    <property type="term" value="F:ATP hydrolysis activity"/>
    <property type="evidence" value="ECO:0007669"/>
    <property type="project" value="InterPro"/>
</dbReference>
<comment type="subunit">
    <text evidence="7">The complex is composed of two ATP-binding proteins (PotA), two transmembrane proteins (PotB and PotC) and a solute-binding protein (PotD).</text>
</comment>
<keyword evidence="10" id="KW-1185">Reference proteome</keyword>
<dbReference type="FunFam" id="3.40.50.300:FF:000042">
    <property type="entry name" value="Maltose/maltodextrin ABC transporter, ATP-binding protein"/>
    <property type="match status" value="1"/>
</dbReference>
<dbReference type="InterPro" id="IPR013611">
    <property type="entry name" value="Transp-assoc_OB_typ2"/>
</dbReference>
<dbReference type="AlphaFoldDB" id="A0A2A2F3K0"/>
<keyword evidence="6 7" id="KW-0472">Membrane</keyword>
<dbReference type="SUPFAM" id="SSF50331">
    <property type="entry name" value="MOP-like"/>
    <property type="match status" value="1"/>
</dbReference>
<keyword evidence="2 7" id="KW-1003">Cell membrane</keyword>
<comment type="caution">
    <text evidence="9">The sequence shown here is derived from an EMBL/GenBank/DDBJ whole genome shotgun (WGS) entry which is preliminary data.</text>
</comment>
<accession>A0A2A2F3K0</accession>
<dbReference type="PROSITE" id="PS50893">
    <property type="entry name" value="ABC_TRANSPORTER_2"/>
    <property type="match status" value="1"/>
</dbReference>
<reference evidence="9 10" key="1">
    <citation type="submission" date="2017-08" db="EMBL/GenBank/DDBJ databases">
        <title>Halomonas alkalisoli sp. nov., isolated from saline alkaline soil.</title>
        <authorList>
            <person name="Wang D."/>
            <person name="Zhang G."/>
        </authorList>
    </citation>
    <scope>NUCLEOTIDE SEQUENCE [LARGE SCALE GENOMIC DNA]</scope>
    <source>
        <strain evidence="9 10">WRN001</strain>
    </source>
</reference>
<dbReference type="PANTHER" id="PTHR42781">
    <property type="entry name" value="SPERMIDINE/PUTRESCINE IMPORT ATP-BINDING PROTEIN POTA"/>
    <property type="match status" value="1"/>
</dbReference>
<dbReference type="GO" id="GO:0015417">
    <property type="term" value="F:ABC-type polyamine transporter activity"/>
    <property type="evidence" value="ECO:0007669"/>
    <property type="project" value="UniProtKB-EC"/>
</dbReference>
<evidence type="ECO:0000259" key="8">
    <source>
        <dbReference type="PROSITE" id="PS50893"/>
    </source>
</evidence>
<dbReference type="InterPro" id="IPR005893">
    <property type="entry name" value="PotA-like"/>
</dbReference>
<gene>
    <name evidence="7" type="primary">potA</name>
    <name evidence="9" type="ORF">CK498_03190</name>
</gene>
<dbReference type="SMART" id="SM00382">
    <property type="entry name" value="AAA"/>
    <property type="match status" value="1"/>
</dbReference>
<dbReference type="InterPro" id="IPR003593">
    <property type="entry name" value="AAA+_ATPase"/>
</dbReference>
<name>A0A2A2F3K0_9GAMM</name>
<keyword evidence="3 7" id="KW-0547">Nucleotide-binding</keyword>
<dbReference type="GO" id="GO:0043190">
    <property type="term" value="C:ATP-binding cassette (ABC) transporter complex"/>
    <property type="evidence" value="ECO:0007669"/>
    <property type="project" value="InterPro"/>
</dbReference>
<organism evidence="9 10">
    <name type="scientific">Halomonas salipaludis</name>
    <dbReference type="NCBI Taxonomy" id="2032625"/>
    <lineage>
        <taxon>Bacteria</taxon>
        <taxon>Pseudomonadati</taxon>
        <taxon>Pseudomonadota</taxon>
        <taxon>Gammaproteobacteria</taxon>
        <taxon>Oceanospirillales</taxon>
        <taxon>Halomonadaceae</taxon>
        <taxon>Halomonas</taxon>
    </lineage>
</organism>
<evidence type="ECO:0000313" key="10">
    <source>
        <dbReference type="Proteomes" id="UP000217771"/>
    </source>
</evidence>
<comment type="catalytic activity">
    <reaction evidence="7">
        <text>ATP + H2O + polyamine-[polyamine-binding protein]Side 1 = ADP + phosphate + polyamineSide 2 + [polyamine-binding protein]Side 1.</text>
        <dbReference type="EC" id="7.6.2.11"/>
    </reaction>
</comment>
<evidence type="ECO:0000256" key="5">
    <source>
        <dbReference type="ARBA" id="ARBA00022967"/>
    </source>
</evidence>